<dbReference type="Proteomes" id="UP000195521">
    <property type="component" value="Unassembled WGS sequence"/>
</dbReference>
<evidence type="ECO:0000256" key="1">
    <source>
        <dbReference type="SAM" id="Phobius"/>
    </source>
</evidence>
<keyword evidence="1" id="KW-0812">Transmembrane</keyword>
<feature type="transmembrane region" description="Helical" evidence="1">
    <location>
        <begin position="207"/>
        <end position="225"/>
    </location>
</feature>
<proteinExistence type="predicted"/>
<reference evidence="3" key="1">
    <citation type="submission" date="2017-04" db="EMBL/GenBank/DDBJ databases">
        <title>Plasmodium gonderi genome.</title>
        <authorList>
            <person name="Arisue N."/>
            <person name="Honma H."/>
            <person name="Kawai S."/>
            <person name="Tougan T."/>
            <person name="Tanabe K."/>
            <person name="Horii T."/>
        </authorList>
    </citation>
    <scope>NUCLEOTIDE SEQUENCE [LARGE SCALE GENOMIC DNA]</scope>
    <source>
        <strain evidence="3">ATCC 30045</strain>
    </source>
</reference>
<name>A0A1Y1JRS5_PLAGO</name>
<protein>
    <submittedName>
        <fullName evidence="2">Variable surface protein</fullName>
    </submittedName>
</protein>
<keyword evidence="1" id="KW-0472">Membrane</keyword>
<comment type="caution">
    <text evidence="2">The sequence shown here is derived from an EMBL/GenBank/DDBJ whole genome shotgun (WGS) entry which is preliminary data.</text>
</comment>
<sequence>MRLHTFSYIYQLVADFITYENIMNGVQIYAPDTNKYNCLHLNYQDIKEYESQIKPECEKIMFYFAKIYNSRKDKYFVHKGLKYLYYWIYERILAMKNFNHVVTIYDRLYKNFITFWKEKNISEIDIGILTESELRKIALLYKMYKCMNNRKKYIEKPEEKEYCDTLSYFISQNKPKYSDISRPWYSRQTGDSCPPEKPCKSSLSRPVLVAFFIAIIMSLFLFYVLKYTSYGSKVISKQKNKRYNRDYIYEEGWDAHEIPQICDNTYETPQMYYNTNETPEIHYNMYDDSRRRIIYNSY</sequence>
<dbReference type="AlphaFoldDB" id="A0A1Y1JRS5"/>
<evidence type="ECO:0000313" key="3">
    <source>
        <dbReference type="Proteomes" id="UP000195521"/>
    </source>
</evidence>
<gene>
    <name evidence="2" type="ORF">PGO_146970</name>
</gene>
<accession>A0A1Y1JRS5</accession>
<keyword evidence="3" id="KW-1185">Reference proteome</keyword>
<dbReference type="EMBL" id="BDQF01000015">
    <property type="protein sequence ID" value="GAW83897.1"/>
    <property type="molecule type" value="Genomic_DNA"/>
</dbReference>
<organism evidence="2 3">
    <name type="scientific">Plasmodium gonderi</name>
    <dbReference type="NCBI Taxonomy" id="77519"/>
    <lineage>
        <taxon>Eukaryota</taxon>
        <taxon>Sar</taxon>
        <taxon>Alveolata</taxon>
        <taxon>Apicomplexa</taxon>
        <taxon>Aconoidasida</taxon>
        <taxon>Haemosporida</taxon>
        <taxon>Plasmodiidae</taxon>
        <taxon>Plasmodium</taxon>
        <taxon>Plasmodium (Plasmodium)</taxon>
    </lineage>
</organism>
<dbReference type="RefSeq" id="XP_028546486.1">
    <property type="nucleotide sequence ID" value="XM_028690685.1"/>
</dbReference>
<dbReference type="GeneID" id="39750645"/>
<evidence type="ECO:0000313" key="2">
    <source>
        <dbReference type="EMBL" id="GAW83897.1"/>
    </source>
</evidence>
<keyword evidence="1" id="KW-1133">Transmembrane helix</keyword>